<dbReference type="RefSeq" id="WP_026634050.1">
    <property type="nucleotide sequence ID" value="NZ_FONH01000002.1"/>
</dbReference>
<accession>A0A1I1Z8X1</accession>
<keyword evidence="1" id="KW-0812">Transmembrane</keyword>
<gene>
    <name evidence="2" type="ORF">SAMN02799615_00622</name>
</gene>
<dbReference type="AlphaFoldDB" id="A0A1I1Z8X1"/>
<feature type="transmembrane region" description="Helical" evidence="1">
    <location>
        <begin position="65"/>
        <end position="86"/>
    </location>
</feature>
<organism evidence="2 3">
    <name type="scientific">Dyella marensis</name>
    <dbReference type="NCBI Taxonomy" id="500610"/>
    <lineage>
        <taxon>Bacteria</taxon>
        <taxon>Pseudomonadati</taxon>
        <taxon>Pseudomonadota</taxon>
        <taxon>Gammaproteobacteria</taxon>
        <taxon>Lysobacterales</taxon>
        <taxon>Rhodanobacteraceae</taxon>
        <taxon>Dyella</taxon>
    </lineage>
</organism>
<keyword evidence="1" id="KW-1133">Transmembrane helix</keyword>
<protein>
    <submittedName>
        <fullName evidence="2">Uncharacterized protein</fullName>
    </submittedName>
</protein>
<keyword evidence="3" id="KW-1185">Reference proteome</keyword>
<sequence length="120" mass="12615">MEPILIMRTAVVLLAVAAAGGLAMAGIRFAGKPHPPTWMAMGHGFIAGAAVTLLVYAYFTVGLPTLAQFALVLFVLAAIGGVVLNLNYHWKQLPLPKGLMIVHALVAVIGFVLLLIAAWT</sequence>
<dbReference type="Proteomes" id="UP000199477">
    <property type="component" value="Unassembled WGS sequence"/>
</dbReference>
<dbReference type="EMBL" id="FONH01000002">
    <property type="protein sequence ID" value="SFE26963.1"/>
    <property type="molecule type" value="Genomic_DNA"/>
</dbReference>
<evidence type="ECO:0000313" key="2">
    <source>
        <dbReference type="EMBL" id="SFE26963.1"/>
    </source>
</evidence>
<reference evidence="3" key="1">
    <citation type="submission" date="2016-10" db="EMBL/GenBank/DDBJ databases">
        <authorList>
            <person name="Varghese N."/>
            <person name="Submissions S."/>
        </authorList>
    </citation>
    <scope>NUCLEOTIDE SEQUENCE [LARGE SCALE GENOMIC DNA]</scope>
    <source>
        <strain evidence="3">UNC178MFTsu3.1</strain>
    </source>
</reference>
<name>A0A1I1Z8X1_9GAMM</name>
<evidence type="ECO:0000256" key="1">
    <source>
        <dbReference type="SAM" id="Phobius"/>
    </source>
</evidence>
<feature type="transmembrane region" description="Helical" evidence="1">
    <location>
        <begin position="98"/>
        <end position="119"/>
    </location>
</feature>
<proteinExistence type="predicted"/>
<keyword evidence="1" id="KW-0472">Membrane</keyword>
<feature type="transmembrane region" description="Helical" evidence="1">
    <location>
        <begin position="38"/>
        <end position="59"/>
    </location>
</feature>
<evidence type="ECO:0000313" key="3">
    <source>
        <dbReference type="Proteomes" id="UP000199477"/>
    </source>
</evidence>
<feature type="transmembrane region" description="Helical" evidence="1">
    <location>
        <begin position="6"/>
        <end position="26"/>
    </location>
</feature>